<sequence length="1433" mass="158618">MNDAQRQSLLGAIAISSGASGLGNITPQQRADAFTNLEQFKTFNGRIASCVEMIECSTLQIAGVGNAAIDVTVPGKLYALGVIQEFLKVGYNSLNEADRVQLRSSIVRAARQLAMPSNSISPSQVKELTRILAVKIAALLADLALREFPQRWQTFVSDLFLPVDNGGMWCNADAEAGVNTVGVKICLECLKLITEDCTDSDYNSRISTTRRNDILLGFNEVSKQILSPLFVLLSKQYGDVTSAKSTLRAMHQYLASSGRTVAQMTPEERLQYQQQIDKRDAAGLMVADVLGTLEKFCQSMPLDWILSVDDGIDFVAAFLHLLQENVEKIQILSIACLQQLAMRKLDQRQWLRLVSALPPALGEASNAAAQRASERGVAPNSVDMLVEQLEFHRSLSKMGSTLISAHLAHITTDKGIASGKGDKFDAVSAYFLLLSEMMSHPSGVICGEQINTWVGLLRDPAIVKTKVLSPHLGRVLTAYMNHLVRIRWEDVWGQEHPYSALIESSWDDEDEYNEWLGNLRSKSSQLFRSISNTAPDIAVTTMYSRVRTLLNAHCNGEPRDYLNSQNNELTAKSTACMQIEGASQALDNILHGLPSWSVDNGNYDEKRNKIRTAIRPQLSELANIIVSWSPSDLWLKFRRTTLLEALKYFWKYEPSTLPAGVDSLLLYLSATDNPPREILSEDAVGLRKKSGVSLVAVSKVVPDLLVPWLSQLSDRARTLLASGGLSPTNEMHLYEFLSTVASVVENPVDRSNFVADVLANSIRTLESPTVVESIKSTEGLLSLMGITQAATNPGCVTDPDFVKKATNDFSTVYSSLNQLLSVGKRCQEAAKQRPNGGLPVQNLSPIIDTSGMQTFPDEGPISISDLALNDPFVPLWPKLLPTLLQVLDIILRVWHPEFQATLLRNNIQRYALAISDDEAYLATKQEAGVGGVFGKGGTAGSIVAGTDRRDLNLVPRWSGWFNELRNNSFQLLGLLCAQRVLYAPEMSTLYPRLVSIVSNPDHLKYMEHRHLTQYLKQFIEIMMLSCPSSLYQSHMTSILGPVFEHVQFRFQCSWAPIFGAGLPAEATKPLSSINCADAANQIVSNGLESWLAGYYARGGLFVGDLDNETADAMSEKSRFELTRTFADMVQCVLALKGTWALVLANKAKDESDKKSDPTLLTGINADGTSRTLLQLNLDARRLLRIDKLCHFLLLENEQIAGYLVLTLIQCLEYPDAYSCRRCTRIIHRVLETVAWVDRYTELLGHRLFSVVVKAIITEPKWMVGIEWDLINVVRDIYGRLVLGQYFLPGGQGPGLQQPRDPSNSLLFEQTKVVNKPLQGGGILPTPSDYPRRILSEIGMSRDEIIALEKKLIEKRSAKDQKDTLRDVLRVAADKTLGQSGLLERAGEEESLLHKSTRAPEVTALPEVLTTYSMLKKKEGKDMLDGPWHGNLFS</sequence>
<dbReference type="Pfam" id="PF08389">
    <property type="entry name" value="Xpo1"/>
    <property type="match status" value="1"/>
</dbReference>
<dbReference type="Pfam" id="PF19273">
    <property type="entry name" value="Exportin-5"/>
    <property type="match status" value="1"/>
</dbReference>
<dbReference type="Proteomes" id="UP001530293">
    <property type="component" value="Unassembled WGS sequence"/>
</dbReference>
<evidence type="ECO:0000259" key="2">
    <source>
        <dbReference type="Pfam" id="PF19273"/>
    </source>
</evidence>
<dbReference type="Gene3D" id="1.25.10.10">
    <property type="entry name" value="Leucine-rich Repeat Variant"/>
    <property type="match status" value="1"/>
</dbReference>
<accession>A0ABD3N4B5</accession>
<evidence type="ECO:0000313" key="4">
    <source>
        <dbReference type="Proteomes" id="UP001530293"/>
    </source>
</evidence>
<protein>
    <submittedName>
        <fullName evidence="3">Uncharacterized protein</fullName>
    </submittedName>
</protein>
<dbReference type="SUPFAM" id="SSF48371">
    <property type="entry name" value="ARM repeat"/>
    <property type="match status" value="1"/>
</dbReference>
<dbReference type="InterPro" id="IPR013598">
    <property type="entry name" value="Exportin-1/Importin-b-like"/>
</dbReference>
<dbReference type="InterPro" id="IPR011989">
    <property type="entry name" value="ARM-like"/>
</dbReference>
<evidence type="ECO:0000313" key="3">
    <source>
        <dbReference type="EMBL" id="KAL3769056.1"/>
    </source>
</evidence>
<keyword evidence="4" id="KW-1185">Reference proteome</keyword>
<dbReference type="InterPro" id="IPR045065">
    <property type="entry name" value="XPO1/5"/>
</dbReference>
<dbReference type="PANTHER" id="PTHR11223:SF3">
    <property type="entry name" value="EXPORTIN-5"/>
    <property type="match status" value="1"/>
</dbReference>
<reference evidence="3 4" key="1">
    <citation type="submission" date="2024-10" db="EMBL/GenBank/DDBJ databases">
        <title>Updated reference genomes for cyclostephanoid diatoms.</title>
        <authorList>
            <person name="Roberts W.R."/>
            <person name="Alverson A.J."/>
        </authorList>
    </citation>
    <scope>NUCLEOTIDE SEQUENCE [LARGE SCALE GENOMIC DNA]</scope>
    <source>
        <strain evidence="3 4">AJA232-27</strain>
    </source>
</reference>
<feature type="domain" description="Exportin-5 C-terminal" evidence="2">
    <location>
        <begin position="388"/>
        <end position="1279"/>
    </location>
</feature>
<feature type="domain" description="Exportin-1/Importin-beta-like" evidence="1">
    <location>
        <begin position="131"/>
        <end position="255"/>
    </location>
</feature>
<name>A0ABD3N4B5_9STRA</name>
<proteinExistence type="predicted"/>
<organism evidence="3 4">
    <name type="scientific">Discostella pseudostelligera</name>
    <dbReference type="NCBI Taxonomy" id="259834"/>
    <lineage>
        <taxon>Eukaryota</taxon>
        <taxon>Sar</taxon>
        <taxon>Stramenopiles</taxon>
        <taxon>Ochrophyta</taxon>
        <taxon>Bacillariophyta</taxon>
        <taxon>Coscinodiscophyceae</taxon>
        <taxon>Thalassiosirophycidae</taxon>
        <taxon>Stephanodiscales</taxon>
        <taxon>Stephanodiscaceae</taxon>
        <taxon>Discostella</taxon>
    </lineage>
</organism>
<dbReference type="PANTHER" id="PTHR11223">
    <property type="entry name" value="EXPORTIN 1/5"/>
    <property type="match status" value="1"/>
</dbReference>
<comment type="caution">
    <text evidence="3">The sequence shown here is derived from an EMBL/GenBank/DDBJ whole genome shotgun (WGS) entry which is preliminary data.</text>
</comment>
<dbReference type="InterPro" id="IPR016024">
    <property type="entry name" value="ARM-type_fold"/>
</dbReference>
<dbReference type="EMBL" id="JALLBG020000058">
    <property type="protein sequence ID" value="KAL3769056.1"/>
    <property type="molecule type" value="Genomic_DNA"/>
</dbReference>
<evidence type="ECO:0000259" key="1">
    <source>
        <dbReference type="Pfam" id="PF08389"/>
    </source>
</evidence>
<dbReference type="InterPro" id="IPR045478">
    <property type="entry name" value="Exportin-5_C"/>
</dbReference>
<gene>
    <name evidence="3" type="ORF">ACHAWU_008748</name>
</gene>